<evidence type="ECO:0000313" key="3">
    <source>
        <dbReference type="EMBL" id="TYK27205.1"/>
    </source>
</evidence>
<evidence type="ECO:0000313" key="5">
    <source>
        <dbReference type="Proteomes" id="UP000321947"/>
    </source>
</evidence>
<gene>
    <name evidence="3" type="ORF">E5676_scaffold236G00740</name>
    <name evidence="2" type="ORF">E6C27_scaffold113G00070</name>
</gene>
<dbReference type="OrthoDB" id="1939300at2759"/>
<dbReference type="Proteomes" id="UP000321393">
    <property type="component" value="Unassembled WGS sequence"/>
</dbReference>
<evidence type="ECO:0000313" key="4">
    <source>
        <dbReference type="Proteomes" id="UP000321393"/>
    </source>
</evidence>
<sequence>MLVGQKSSTRLKKFGQSSIGPVIGSKQDRNSGGKFMPAKDGNASLSSPQKFISEKDISFGFILKTQSENAPKGIVTENGLNKQNNGTNSTWASLFRTSSKGSLPSTLLKAIGDKVVVVPPKETSQNSEVDSIAWTLAFRRKTYDAQKMVSRSGVGGCCYLVGKSITLDLATKEHCRLSYAHVCVELDVDSHMPTEIAVNLKGVDFIVSGESKVLQEEVVSKIIPGKRDELDSETCGEVLESFKQFEEC</sequence>
<dbReference type="EMBL" id="SSTD01002896">
    <property type="protein sequence ID" value="TYK27205.1"/>
    <property type="molecule type" value="Genomic_DNA"/>
</dbReference>
<name>A0A5D3DV68_CUCMM</name>
<dbReference type="AlphaFoldDB" id="A0A5D3DV68"/>
<feature type="region of interest" description="Disordered" evidence="1">
    <location>
        <begin position="1"/>
        <end position="47"/>
    </location>
</feature>
<comment type="caution">
    <text evidence="3">The sequence shown here is derived from an EMBL/GenBank/DDBJ whole genome shotgun (WGS) entry which is preliminary data.</text>
</comment>
<dbReference type="Proteomes" id="UP000321947">
    <property type="component" value="Unassembled WGS sequence"/>
</dbReference>
<evidence type="ECO:0000313" key="2">
    <source>
        <dbReference type="EMBL" id="KAA0037826.1"/>
    </source>
</evidence>
<evidence type="ECO:0000256" key="1">
    <source>
        <dbReference type="SAM" id="MobiDB-lite"/>
    </source>
</evidence>
<protein>
    <submittedName>
        <fullName evidence="3">Uncharacterized protein</fullName>
    </submittedName>
</protein>
<proteinExistence type="predicted"/>
<reference evidence="4 5" key="1">
    <citation type="submission" date="2019-08" db="EMBL/GenBank/DDBJ databases">
        <title>Draft genome sequences of two oriental melons (Cucumis melo L. var makuwa).</title>
        <authorList>
            <person name="Kwon S.-Y."/>
        </authorList>
    </citation>
    <scope>NUCLEOTIDE SEQUENCE [LARGE SCALE GENOMIC DNA]</scope>
    <source>
        <strain evidence="5">cv. Chang Bougi</strain>
        <strain evidence="4">cv. SW 3</strain>
        <tissue evidence="3">Leaf</tissue>
    </source>
</reference>
<accession>A0A5D3DV68</accession>
<dbReference type="EMBL" id="SSTE01018804">
    <property type="protein sequence ID" value="KAA0037826.1"/>
    <property type="molecule type" value="Genomic_DNA"/>
</dbReference>
<organism evidence="3 5">
    <name type="scientific">Cucumis melo var. makuwa</name>
    <name type="common">Oriental melon</name>
    <dbReference type="NCBI Taxonomy" id="1194695"/>
    <lineage>
        <taxon>Eukaryota</taxon>
        <taxon>Viridiplantae</taxon>
        <taxon>Streptophyta</taxon>
        <taxon>Embryophyta</taxon>
        <taxon>Tracheophyta</taxon>
        <taxon>Spermatophyta</taxon>
        <taxon>Magnoliopsida</taxon>
        <taxon>eudicotyledons</taxon>
        <taxon>Gunneridae</taxon>
        <taxon>Pentapetalae</taxon>
        <taxon>rosids</taxon>
        <taxon>fabids</taxon>
        <taxon>Cucurbitales</taxon>
        <taxon>Cucurbitaceae</taxon>
        <taxon>Benincaseae</taxon>
        <taxon>Cucumis</taxon>
    </lineage>
</organism>